<dbReference type="Pfam" id="PF12802">
    <property type="entry name" value="MarR_2"/>
    <property type="match status" value="1"/>
</dbReference>
<dbReference type="Gene3D" id="1.10.10.10">
    <property type="entry name" value="Winged helix-like DNA-binding domain superfamily/Winged helix DNA-binding domain"/>
    <property type="match status" value="1"/>
</dbReference>
<dbReference type="PROSITE" id="PS50995">
    <property type="entry name" value="HTH_MARR_2"/>
    <property type="match status" value="1"/>
</dbReference>
<reference evidence="2 3" key="1">
    <citation type="submission" date="2019-06" db="EMBL/GenBank/DDBJ databases">
        <title>Whole geneome sequnce of Mycobacteroides chelonae M77 isolated from bovine milk from Meghalaya, India.</title>
        <authorList>
            <person name="Vise E."/>
            <person name="Das S."/>
            <person name="Garg A."/>
            <person name="Ghatak S."/>
            <person name="Shakuntala I."/>
            <person name="Milton A.A.P."/>
            <person name="Karam A."/>
            <person name="Sanjukta R."/>
            <person name="Puro K."/>
            <person name="Sen A."/>
        </authorList>
    </citation>
    <scope>NUCLEOTIDE SEQUENCE [LARGE SCALE GENOMIC DNA]</scope>
    <source>
        <strain evidence="2 3">M77</strain>
    </source>
</reference>
<dbReference type="InterPro" id="IPR001845">
    <property type="entry name" value="HTH_ArsR_DNA-bd_dom"/>
</dbReference>
<dbReference type="InterPro" id="IPR039422">
    <property type="entry name" value="MarR/SlyA-like"/>
</dbReference>
<dbReference type="PRINTS" id="PR00598">
    <property type="entry name" value="HTHMARR"/>
</dbReference>
<gene>
    <name evidence="2" type="ORF">FJK96_04490</name>
</gene>
<evidence type="ECO:0000259" key="1">
    <source>
        <dbReference type="PROSITE" id="PS50995"/>
    </source>
</evidence>
<dbReference type="GO" id="GO:0003700">
    <property type="term" value="F:DNA-binding transcription factor activity"/>
    <property type="evidence" value="ECO:0007669"/>
    <property type="project" value="InterPro"/>
</dbReference>
<dbReference type="PANTHER" id="PTHR33164">
    <property type="entry name" value="TRANSCRIPTIONAL REGULATOR, MARR FAMILY"/>
    <property type="match status" value="1"/>
</dbReference>
<name>A0AB73TXW3_MYCCH</name>
<feature type="domain" description="HTH marR-type" evidence="1">
    <location>
        <begin position="7"/>
        <end position="138"/>
    </location>
</feature>
<organism evidence="2 3">
    <name type="scientific">Mycobacteroides chelonae</name>
    <name type="common">Mycobacterium chelonae</name>
    <dbReference type="NCBI Taxonomy" id="1774"/>
    <lineage>
        <taxon>Bacteria</taxon>
        <taxon>Bacillati</taxon>
        <taxon>Actinomycetota</taxon>
        <taxon>Actinomycetes</taxon>
        <taxon>Mycobacteriales</taxon>
        <taxon>Mycobacteriaceae</taxon>
        <taxon>Mycobacteroides</taxon>
    </lineage>
</organism>
<dbReference type="InterPro" id="IPR000835">
    <property type="entry name" value="HTH_MarR-typ"/>
</dbReference>
<dbReference type="Proteomes" id="UP000317728">
    <property type="component" value="Chromosome"/>
</dbReference>
<dbReference type="InterPro" id="IPR036388">
    <property type="entry name" value="WH-like_DNA-bd_sf"/>
</dbReference>
<dbReference type="GO" id="GO:0006950">
    <property type="term" value="P:response to stress"/>
    <property type="evidence" value="ECO:0007669"/>
    <property type="project" value="TreeGrafter"/>
</dbReference>
<dbReference type="SMART" id="SM00418">
    <property type="entry name" value="HTH_ARSR"/>
    <property type="match status" value="1"/>
</dbReference>
<proteinExistence type="predicted"/>
<sequence>MSDRPLADEVWRTMASLVLDNRDGWRRTVVEATGLPFSRVRILRRLARQSMTVKGIAEATALDAPAATVAVSDLEQRGLVVRRVDPDNRRCKRVSLTDEGQRLIAVIAEMDDPAPAGLAGLAEGELESLRVLLEKATGPTVPDG</sequence>
<dbReference type="CDD" id="cd00090">
    <property type="entry name" value="HTH_ARSR"/>
    <property type="match status" value="1"/>
</dbReference>
<dbReference type="SUPFAM" id="SSF46785">
    <property type="entry name" value="Winged helix' DNA-binding domain"/>
    <property type="match status" value="1"/>
</dbReference>
<dbReference type="InterPro" id="IPR036390">
    <property type="entry name" value="WH_DNA-bd_sf"/>
</dbReference>
<dbReference type="AlphaFoldDB" id="A0AB73TXW3"/>
<dbReference type="PANTHER" id="PTHR33164:SF43">
    <property type="entry name" value="HTH-TYPE TRANSCRIPTIONAL REPRESSOR YETL"/>
    <property type="match status" value="1"/>
</dbReference>
<evidence type="ECO:0000313" key="2">
    <source>
        <dbReference type="EMBL" id="QDF69497.1"/>
    </source>
</evidence>
<dbReference type="InterPro" id="IPR011991">
    <property type="entry name" value="ArsR-like_HTH"/>
</dbReference>
<protein>
    <submittedName>
        <fullName evidence="2">MarR family transcriptional regulator</fullName>
    </submittedName>
</protein>
<evidence type="ECO:0000313" key="3">
    <source>
        <dbReference type="Proteomes" id="UP000317728"/>
    </source>
</evidence>
<dbReference type="SMART" id="SM00347">
    <property type="entry name" value="HTH_MARR"/>
    <property type="match status" value="1"/>
</dbReference>
<accession>A0AB73TXW3</accession>
<dbReference type="EMBL" id="CP041150">
    <property type="protein sequence ID" value="QDF69497.1"/>
    <property type="molecule type" value="Genomic_DNA"/>
</dbReference>